<keyword evidence="4" id="KW-0393">Immunoglobulin domain</keyword>
<dbReference type="GeneID" id="116412374"/>
<dbReference type="Pfam" id="PF13927">
    <property type="entry name" value="Ig_3"/>
    <property type="match status" value="1"/>
</dbReference>
<dbReference type="Pfam" id="PF07686">
    <property type="entry name" value="V-set"/>
    <property type="match status" value="1"/>
</dbReference>
<dbReference type="KEGG" id="xtr:116412374"/>
<dbReference type="AlphaFoldDB" id="A0A8J1JWX2"/>
<keyword evidence="1 5" id="KW-0732">Signal</keyword>
<dbReference type="AGR" id="Xenbase:XB-GENE-29098623"/>
<evidence type="ECO:0000256" key="4">
    <source>
        <dbReference type="ARBA" id="ARBA00023319"/>
    </source>
</evidence>
<dbReference type="InterPro" id="IPR003599">
    <property type="entry name" value="Ig_sub"/>
</dbReference>
<dbReference type="RefSeq" id="XP_031762393.1">
    <property type="nucleotide sequence ID" value="XM_031906533.1"/>
</dbReference>
<dbReference type="PROSITE" id="PS50835">
    <property type="entry name" value="IG_LIKE"/>
    <property type="match status" value="1"/>
</dbReference>
<dbReference type="InterPro" id="IPR036179">
    <property type="entry name" value="Ig-like_dom_sf"/>
</dbReference>
<keyword evidence="7" id="KW-1185">Reference proteome</keyword>
<evidence type="ECO:0000256" key="1">
    <source>
        <dbReference type="ARBA" id="ARBA00022729"/>
    </source>
</evidence>
<evidence type="ECO:0000313" key="8">
    <source>
        <dbReference type="RefSeq" id="XP_031762393.1"/>
    </source>
</evidence>
<dbReference type="PANTHER" id="PTHR44337">
    <property type="entry name" value="CARCINOEMBRYONIC ANTIGEN-RELATED CELL ADHESION MOLECULE 8"/>
    <property type="match status" value="1"/>
</dbReference>
<keyword evidence="3" id="KW-0325">Glycoprotein</keyword>
<feature type="signal peptide" evidence="5">
    <location>
        <begin position="1"/>
        <end position="23"/>
    </location>
</feature>
<organism evidence="7 8">
    <name type="scientific">Xenopus tropicalis</name>
    <name type="common">Western clawed frog</name>
    <name type="synonym">Silurana tropicalis</name>
    <dbReference type="NCBI Taxonomy" id="8364"/>
    <lineage>
        <taxon>Eukaryota</taxon>
        <taxon>Metazoa</taxon>
        <taxon>Chordata</taxon>
        <taxon>Craniata</taxon>
        <taxon>Vertebrata</taxon>
        <taxon>Euteleostomi</taxon>
        <taxon>Amphibia</taxon>
        <taxon>Batrachia</taxon>
        <taxon>Anura</taxon>
        <taxon>Pipoidea</taxon>
        <taxon>Pipidae</taxon>
        <taxon>Xenopodinae</taxon>
        <taxon>Xenopus</taxon>
        <taxon>Silurana</taxon>
    </lineage>
</organism>
<reference evidence="8" key="1">
    <citation type="submission" date="2025-08" db="UniProtKB">
        <authorList>
            <consortium name="RefSeq"/>
        </authorList>
    </citation>
    <scope>IDENTIFICATION</scope>
    <source>
        <strain evidence="8">Nigerian</strain>
        <tissue evidence="8">Liver and blood</tissue>
    </source>
</reference>
<dbReference type="Proteomes" id="UP000008143">
    <property type="component" value="Chromosome 7"/>
</dbReference>
<evidence type="ECO:0000256" key="3">
    <source>
        <dbReference type="ARBA" id="ARBA00023180"/>
    </source>
</evidence>
<evidence type="ECO:0000256" key="2">
    <source>
        <dbReference type="ARBA" id="ARBA00023157"/>
    </source>
</evidence>
<dbReference type="Xenbase" id="XB-GENE-29098623">
    <property type="gene designation" value="LOC116412374"/>
</dbReference>
<dbReference type="OrthoDB" id="6353782at2759"/>
<evidence type="ECO:0000313" key="9">
    <source>
        <dbReference type="Xenbase" id="XB-GENE-29098623"/>
    </source>
</evidence>
<evidence type="ECO:0000259" key="6">
    <source>
        <dbReference type="PROSITE" id="PS50835"/>
    </source>
</evidence>
<proteinExistence type="predicted"/>
<dbReference type="InterPro" id="IPR007110">
    <property type="entry name" value="Ig-like_dom"/>
</dbReference>
<dbReference type="Gene3D" id="2.60.40.10">
    <property type="entry name" value="Immunoglobulins"/>
    <property type="match status" value="2"/>
</dbReference>
<sequence>MGAYQYLPVWVLLLLAVTGPVCCLLESGELGKSVYLTVKLNLPAQREVQWRFGTNTLIVSAQPGIPPIYYGAYRGRCTLYENTTLQLDSLTDADTGQYTLSVINVDTGAQQQGSVNLTVHSPLTSPTLKVNVSTTNGNAYPVNGTIVSLHCDAGGQNVVSYTFYKDGVTACSQPYVTCDKDFLYFQPIMMSDTGTYTCKIENSVSSNTSQPLSLTVIGPL</sequence>
<feature type="domain" description="Ig-like" evidence="6">
    <location>
        <begin position="126"/>
        <end position="215"/>
    </location>
</feature>
<evidence type="ECO:0000313" key="7">
    <source>
        <dbReference type="Proteomes" id="UP000008143"/>
    </source>
</evidence>
<dbReference type="InterPro" id="IPR052598">
    <property type="entry name" value="IgSF_CEA-related"/>
</dbReference>
<dbReference type="SUPFAM" id="SSF48726">
    <property type="entry name" value="Immunoglobulin"/>
    <property type="match status" value="2"/>
</dbReference>
<protein>
    <submittedName>
        <fullName evidence="8">Hepatocyte cell adhesion molecule-like</fullName>
    </submittedName>
</protein>
<dbReference type="PANTHER" id="PTHR44337:SF25">
    <property type="entry name" value="HEMICENTIN-1-LIKE"/>
    <property type="match status" value="1"/>
</dbReference>
<dbReference type="InterPro" id="IPR013783">
    <property type="entry name" value="Ig-like_fold"/>
</dbReference>
<keyword evidence="2" id="KW-1015">Disulfide bond</keyword>
<name>A0A8J1JWX2_XENTR</name>
<dbReference type="SMART" id="SM00409">
    <property type="entry name" value="IG"/>
    <property type="match status" value="2"/>
</dbReference>
<dbReference type="InterPro" id="IPR013106">
    <property type="entry name" value="Ig_V-set"/>
</dbReference>
<accession>A0A8J1JWX2</accession>
<feature type="chain" id="PRO_5035216982" evidence="5">
    <location>
        <begin position="24"/>
        <end position="220"/>
    </location>
</feature>
<evidence type="ECO:0000256" key="5">
    <source>
        <dbReference type="SAM" id="SignalP"/>
    </source>
</evidence>
<gene>
    <name evidence="8 9" type="primary">LOC116412374</name>
</gene>